<evidence type="ECO:0000256" key="1">
    <source>
        <dbReference type="ARBA" id="ARBA00022737"/>
    </source>
</evidence>
<evidence type="ECO:0000256" key="2">
    <source>
        <dbReference type="ARBA" id="ARBA00022803"/>
    </source>
</evidence>
<proteinExistence type="predicted"/>
<protein>
    <submittedName>
        <fullName evidence="4">Uncharacterized protein</fullName>
    </submittedName>
</protein>
<dbReference type="PANTHER" id="PTHR16193">
    <property type="entry name" value="TETRATRICOPEPTIDE REPEAT PROTEIN 27"/>
    <property type="match status" value="1"/>
</dbReference>
<name>A0A444RNB4_VERDA</name>
<evidence type="ECO:0000313" key="5">
    <source>
        <dbReference type="Proteomes" id="UP000288725"/>
    </source>
</evidence>
<dbReference type="SMART" id="SM00028">
    <property type="entry name" value="TPR"/>
    <property type="match status" value="3"/>
</dbReference>
<accession>A0A444RNB4</accession>
<evidence type="ECO:0000313" key="4">
    <source>
        <dbReference type="EMBL" id="RXG42713.1"/>
    </source>
</evidence>
<dbReference type="InterPro" id="IPR044244">
    <property type="entry name" value="TTC27/Emw1"/>
</dbReference>
<feature type="region of interest" description="Disordered" evidence="3">
    <location>
        <begin position="760"/>
        <end position="787"/>
    </location>
</feature>
<dbReference type="SUPFAM" id="SSF48452">
    <property type="entry name" value="TPR-like"/>
    <property type="match status" value="1"/>
</dbReference>
<dbReference type="PANTHER" id="PTHR16193:SF0">
    <property type="entry name" value="TETRATRICOPEPTIDE REPEAT PROTEIN 27"/>
    <property type="match status" value="1"/>
</dbReference>
<organism evidence="4 5">
    <name type="scientific">Verticillium dahliae</name>
    <name type="common">Verticillium wilt</name>
    <dbReference type="NCBI Taxonomy" id="27337"/>
    <lineage>
        <taxon>Eukaryota</taxon>
        <taxon>Fungi</taxon>
        <taxon>Dikarya</taxon>
        <taxon>Ascomycota</taxon>
        <taxon>Pezizomycotina</taxon>
        <taxon>Sordariomycetes</taxon>
        <taxon>Hypocreomycetidae</taxon>
        <taxon>Glomerellales</taxon>
        <taxon>Plectosphaerellaceae</taxon>
        <taxon>Verticillium</taxon>
    </lineage>
</organism>
<evidence type="ECO:0000256" key="3">
    <source>
        <dbReference type="SAM" id="MobiDB-lite"/>
    </source>
</evidence>
<reference evidence="4 5" key="1">
    <citation type="submission" date="2018-12" db="EMBL/GenBank/DDBJ databases">
        <title>Genome of Verticillium dahliae isolate Getta Getta.</title>
        <authorList>
            <person name="Gardiner D.M."/>
        </authorList>
    </citation>
    <scope>NUCLEOTIDE SEQUENCE [LARGE SCALE GENOMIC DNA]</scope>
    <source>
        <strain evidence="4 5">Getta Getta</strain>
    </source>
</reference>
<dbReference type="AlphaFoldDB" id="A0A444RNB4"/>
<dbReference type="EMBL" id="RSDZ01000123">
    <property type="protein sequence ID" value="RXG42713.1"/>
    <property type="molecule type" value="Genomic_DNA"/>
</dbReference>
<keyword evidence="2" id="KW-0802">TPR repeat</keyword>
<dbReference type="InterPro" id="IPR011990">
    <property type="entry name" value="TPR-like_helical_dom_sf"/>
</dbReference>
<keyword evidence="1" id="KW-0677">Repeat</keyword>
<gene>
    <name evidence="4" type="ORF">VDGE_08129</name>
</gene>
<feature type="compositionally biased region" description="Basic and acidic residues" evidence="3">
    <location>
        <begin position="447"/>
        <end position="466"/>
    </location>
</feature>
<dbReference type="Proteomes" id="UP000288725">
    <property type="component" value="Chromosome 3"/>
</dbReference>
<comment type="caution">
    <text evidence="4">The sequence shown here is derived from an EMBL/GenBank/DDBJ whole genome shotgun (WGS) entry which is preliminary data.</text>
</comment>
<dbReference type="Gene3D" id="1.25.40.10">
    <property type="entry name" value="Tetratricopeptide repeat domain"/>
    <property type="match status" value="1"/>
</dbReference>
<sequence length="1026" mass="111093">MQPPEATPQGLAAKVAAGSYVEVLSSKPAKTLIKAFTQSLKTATPQAEQAAQTDEQESLVIAVAALNAFLQSNVTGPVLENARPVTALFVAGHGDVKTLRRACLVDLQVDGVAPYAHIPHIELFAFARRVVAAALATTISETAPLALDAATTVSLSWLRLRLAVWHYRLLAQPSLSGASFAKTSQWIDVPSLAETVTASLGRVRRQLFGDAHDDDVWALASAEGEPWARQDKVQFLLEAANAWIMLGRDDKAREALGEATRLNRFEFALSGALGKRTRFQEKSISQLVVLARSATHETEDTAVADEGDAEAEAKPDALALNDDTLLEKIDFSEGRDGDAAQSATLPAALVDIKPDEQPQLAPLDQIILLTEATLRDSFSPVDTLTSEEVLPYAVRVVSDKSTNWQIYTQALLVRSRIEMHRSRTIERGVLQMQAVVDQVVVDTEQPAEAKDEEKDEGKDEEKKNDDADVPAIAVTAPDQAPEADADKPTTFFRAAEAADSAPAHVRLQYIHALASPPRWHLESELAYSWAHVGSLVSALEIFKRLRLWAEVALCLATAAAASADDESGRGSGGEEKAKGIMRWRLFHATGTTSPVDPDAEDLPDDVVHLTPAHFSGPERSPAVPNAPRLFCILGDLEQDPSHYLRAWEISNRRFARAQKSLGEYHLAKKDLPAAREAYALAVGSNRLSPELWSRLGDIDLRLGRPGDAAEAYRRAIAAAGDPIGGEDARTWSNLGSALWSQYLQVIDDLRAELKDAKLEDAPAPAPADDEEGDATAATTEGKKTQQDPEVILAQSLAAYKRGATLSQDNWRIWDNVLTLATRSHPPAYTDVLHALRALVRIRASETALDAAVLRALVQDALISQPKQDVDSSSSSTTGVYEPPRGTLARAVAFFLEEAVVPLITTRSELWEIVARVRAWRRDYKGAVDAAEKGWRTAMGSASALGASDGGAAKSWLEDEEAWGEVVARTDELVGVLENYGALAEGVGERWRGKARSAVRSVMGKARTAWEGSEGWKVLERLAEGLA</sequence>
<feature type="region of interest" description="Disordered" evidence="3">
    <location>
        <begin position="443"/>
        <end position="470"/>
    </location>
</feature>
<dbReference type="InterPro" id="IPR019734">
    <property type="entry name" value="TPR_rpt"/>
</dbReference>